<sequence>MELLTTPLPLGYRLVENLGVISVTSTIQITQKGLIQSFMDRNRNEWSEAYESFMASAPRGTTILFGVQVTTAIGVFGNGGFLYVTITGTAAVHEVSHEHPR</sequence>
<gene>
    <name evidence="1" type="ORF">ALO44_200101</name>
    <name evidence="2" type="ORF">RA271_26055</name>
</gene>
<dbReference type="STRING" id="129140.ALO44_200101"/>
<protein>
    <submittedName>
        <fullName evidence="1">Uncharacterized protein</fullName>
    </submittedName>
</protein>
<dbReference type="Proteomes" id="UP000050474">
    <property type="component" value="Unassembled WGS sequence"/>
</dbReference>
<organism evidence="1 3">
    <name type="scientific">Pseudomonas syringae pv. tagetis</name>
    <dbReference type="NCBI Taxonomy" id="129140"/>
    <lineage>
        <taxon>Bacteria</taxon>
        <taxon>Pseudomonadati</taxon>
        <taxon>Pseudomonadota</taxon>
        <taxon>Gammaproteobacteria</taxon>
        <taxon>Pseudomonadales</taxon>
        <taxon>Pseudomonadaceae</taxon>
        <taxon>Pseudomonas</taxon>
    </lineage>
</organism>
<name>A0A0Q0AWN0_9PSED</name>
<proteinExistence type="predicted"/>
<reference evidence="2 4" key="2">
    <citation type="submission" date="2023-08" db="EMBL/GenBank/DDBJ databases">
        <title>Genomic and mutational analysis of Pseudomonas syringae pv. tagetis EB037 pathogenicity on sunflower.</title>
        <authorList>
            <person name="Maul J.E."/>
        </authorList>
    </citation>
    <scope>NUCLEOTIDE SEQUENCE [LARGE SCALE GENOMIC DNA]</scope>
    <source>
        <strain evidence="2 4">EB037_T1</strain>
    </source>
</reference>
<dbReference type="EMBL" id="JAVCQK010000031">
    <property type="protein sequence ID" value="MFH7518612.1"/>
    <property type="molecule type" value="Genomic_DNA"/>
</dbReference>
<dbReference type="Proteomes" id="UP001610657">
    <property type="component" value="Unassembled WGS sequence"/>
</dbReference>
<dbReference type="GeneID" id="96221816"/>
<dbReference type="RefSeq" id="WP_103360329.1">
    <property type="nucleotide sequence ID" value="NZ_CP092925.1"/>
</dbReference>
<comment type="caution">
    <text evidence="1">The sequence shown here is derived from an EMBL/GenBank/DDBJ whole genome shotgun (WGS) entry which is preliminary data.</text>
</comment>
<evidence type="ECO:0000313" key="1">
    <source>
        <dbReference type="EMBL" id="KPY81223.1"/>
    </source>
</evidence>
<dbReference type="EMBL" id="LJRM01000181">
    <property type="protein sequence ID" value="KPY81223.1"/>
    <property type="molecule type" value="Genomic_DNA"/>
</dbReference>
<dbReference type="AlphaFoldDB" id="A0A0Q0AWN0"/>
<evidence type="ECO:0000313" key="2">
    <source>
        <dbReference type="EMBL" id="MFH7518612.1"/>
    </source>
</evidence>
<keyword evidence="4" id="KW-1185">Reference proteome</keyword>
<evidence type="ECO:0000313" key="4">
    <source>
        <dbReference type="Proteomes" id="UP001610657"/>
    </source>
</evidence>
<accession>A0A0Q0AWN0</accession>
<evidence type="ECO:0000313" key="3">
    <source>
        <dbReference type="Proteomes" id="UP000050474"/>
    </source>
</evidence>
<reference evidence="1 3" key="1">
    <citation type="submission" date="2015-09" db="EMBL/GenBank/DDBJ databases">
        <title>Genome announcement of multiple Pseudomonas syringae strains.</title>
        <authorList>
            <person name="Thakur S."/>
            <person name="Wang P.W."/>
            <person name="Gong Y."/>
            <person name="Weir B.S."/>
            <person name="Guttman D.S."/>
        </authorList>
    </citation>
    <scope>NUCLEOTIDE SEQUENCE [LARGE SCALE GENOMIC DNA]</scope>
    <source>
        <strain evidence="1 3">ICMP4091</strain>
    </source>
</reference>
<dbReference type="PATRIC" id="fig|129140.3.peg.4430"/>